<dbReference type="GO" id="GO:0016491">
    <property type="term" value="F:oxidoreductase activity"/>
    <property type="evidence" value="ECO:0007669"/>
    <property type="project" value="UniProtKB-KW"/>
</dbReference>
<sequence>MVLSLGALASRSFSRFGHLDYHLAMAMFAEAAKLFDVSDIPEPEILDADSVPALRWGILGAGDIAEVFAETLQKNTKQQIVAVASKTPGKGEKFASRFGIQKTYLSYEQLVQDPEIDAVYIATLPHTHKPDALLAIRASKHVLIEKPSALLAADAELIYEEARKAKVFAMEAMWSRYLPQASIIRQLVSSGAIGDIEVIQADFGQDNRTIERLWIPGQSSIMQDMGIYPISFVQMLLGDPVKISATGTLHNGVSESFASAVLEFGSGARAVINVAGKAHLPTTAAISGTLGVVLVDGPFFIPSALELRPALYNSHGPSWQDTSSIQGHAGLCYQVNHFASYVAQNLLDSPLQSHQDTVSVIRIGEEIRRQLGVEIP</sequence>
<evidence type="ECO:0000256" key="2">
    <source>
        <dbReference type="ARBA" id="ARBA00023002"/>
    </source>
</evidence>
<dbReference type="Gene3D" id="3.30.360.10">
    <property type="entry name" value="Dihydrodipicolinate Reductase, domain 2"/>
    <property type="match status" value="1"/>
</dbReference>
<dbReference type="Pfam" id="PF22725">
    <property type="entry name" value="GFO_IDH_MocA_C3"/>
    <property type="match status" value="1"/>
</dbReference>
<dbReference type="SUPFAM" id="SSF51735">
    <property type="entry name" value="NAD(P)-binding Rossmann-fold domains"/>
    <property type="match status" value="1"/>
</dbReference>
<evidence type="ECO:0000313" key="5">
    <source>
        <dbReference type="EMBL" id="CAB4638393.1"/>
    </source>
</evidence>
<accession>A0A6J6JQX0</accession>
<evidence type="ECO:0000256" key="1">
    <source>
        <dbReference type="ARBA" id="ARBA00010928"/>
    </source>
</evidence>
<dbReference type="PANTHER" id="PTHR22604">
    <property type="entry name" value="OXIDOREDUCTASES"/>
    <property type="match status" value="1"/>
</dbReference>
<feature type="domain" description="GFO/IDH/MocA-like oxidoreductase" evidence="4">
    <location>
        <begin position="184"/>
        <end position="292"/>
    </location>
</feature>
<name>A0A6J6JQX0_9ZZZZ</name>
<dbReference type="GO" id="GO:0000166">
    <property type="term" value="F:nucleotide binding"/>
    <property type="evidence" value="ECO:0007669"/>
    <property type="project" value="InterPro"/>
</dbReference>
<gene>
    <name evidence="5" type="ORF">UFOPK2032_01094</name>
</gene>
<comment type="similarity">
    <text evidence="1">Belongs to the Gfo/Idh/MocA family.</text>
</comment>
<dbReference type="AlphaFoldDB" id="A0A6J6JQX0"/>
<dbReference type="InterPro" id="IPR036291">
    <property type="entry name" value="NAD(P)-bd_dom_sf"/>
</dbReference>
<dbReference type="InterPro" id="IPR000683">
    <property type="entry name" value="Gfo/Idh/MocA-like_OxRdtase_N"/>
</dbReference>
<organism evidence="5">
    <name type="scientific">freshwater metagenome</name>
    <dbReference type="NCBI Taxonomy" id="449393"/>
    <lineage>
        <taxon>unclassified sequences</taxon>
        <taxon>metagenomes</taxon>
        <taxon>ecological metagenomes</taxon>
    </lineage>
</organism>
<dbReference type="InterPro" id="IPR050984">
    <property type="entry name" value="Gfo/Idh/MocA_domain"/>
</dbReference>
<dbReference type="InterPro" id="IPR055170">
    <property type="entry name" value="GFO_IDH_MocA-like_dom"/>
</dbReference>
<dbReference type="Pfam" id="PF01408">
    <property type="entry name" value="GFO_IDH_MocA"/>
    <property type="match status" value="1"/>
</dbReference>
<protein>
    <submittedName>
        <fullName evidence="5">Unannotated protein</fullName>
    </submittedName>
</protein>
<proteinExistence type="inferred from homology"/>
<dbReference type="EMBL" id="CAEZVM010000061">
    <property type="protein sequence ID" value="CAB4638393.1"/>
    <property type="molecule type" value="Genomic_DNA"/>
</dbReference>
<dbReference type="Gene3D" id="3.40.50.720">
    <property type="entry name" value="NAD(P)-binding Rossmann-like Domain"/>
    <property type="match status" value="1"/>
</dbReference>
<dbReference type="SUPFAM" id="SSF55347">
    <property type="entry name" value="Glyceraldehyde-3-phosphate dehydrogenase-like, C-terminal domain"/>
    <property type="match status" value="1"/>
</dbReference>
<reference evidence="5" key="1">
    <citation type="submission" date="2020-05" db="EMBL/GenBank/DDBJ databases">
        <authorList>
            <person name="Chiriac C."/>
            <person name="Salcher M."/>
            <person name="Ghai R."/>
            <person name="Kavagutti S V."/>
        </authorList>
    </citation>
    <scope>NUCLEOTIDE SEQUENCE</scope>
</reference>
<dbReference type="PANTHER" id="PTHR22604:SF105">
    <property type="entry name" value="TRANS-1,2-DIHYDROBENZENE-1,2-DIOL DEHYDROGENASE"/>
    <property type="match status" value="1"/>
</dbReference>
<evidence type="ECO:0000259" key="4">
    <source>
        <dbReference type="Pfam" id="PF22725"/>
    </source>
</evidence>
<keyword evidence="2" id="KW-0560">Oxidoreductase</keyword>
<evidence type="ECO:0000259" key="3">
    <source>
        <dbReference type="Pfam" id="PF01408"/>
    </source>
</evidence>
<feature type="domain" description="Gfo/Idh/MocA-like oxidoreductase N-terminal" evidence="3">
    <location>
        <begin position="54"/>
        <end position="170"/>
    </location>
</feature>